<sequence length="152" mass="16841">MGEATRNSAPDTSGFTLQVYVPADQVASARPFYARLFGRDPDFEPHDDFLEWAPIAGQECFFQVAGRSPASALGNRVRFRVRDLAAAVVLLDECGIAHSVPSRLPDVVAFLNFADPWGNQLGYYEDLVPTEQQRTYPGTSVSDESQFEDHQV</sequence>
<gene>
    <name evidence="1" type="ORF">I6H47_10265</name>
</gene>
<dbReference type="RefSeq" id="WP_198498451.1">
    <property type="nucleotide sequence ID" value="NZ_CP065989.1"/>
</dbReference>
<dbReference type="Proteomes" id="UP000595374">
    <property type="component" value="Chromosome"/>
</dbReference>
<organism evidence="1 2">
    <name type="scientific">Brevibacterium casei</name>
    <dbReference type="NCBI Taxonomy" id="33889"/>
    <lineage>
        <taxon>Bacteria</taxon>
        <taxon>Bacillati</taxon>
        <taxon>Actinomycetota</taxon>
        <taxon>Actinomycetes</taxon>
        <taxon>Micrococcales</taxon>
        <taxon>Brevibacteriaceae</taxon>
        <taxon>Brevibacterium</taxon>
    </lineage>
</organism>
<dbReference type="EMBL" id="CP065989">
    <property type="protein sequence ID" value="QQB13233.1"/>
    <property type="molecule type" value="Genomic_DNA"/>
</dbReference>
<evidence type="ECO:0000313" key="2">
    <source>
        <dbReference type="Proteomes" id="UP000595374"/>
    </source>
</evidence>
<dbReference type="SUPFAM" id="SSF54593">
    <property type="entry name" value="Glyoxalase/Bleomycin resistance protein/Dihydroxybiphenyl dioxygenase"/>
    <property type="match status" value="1"/>
</dbReference>
<reference evidence="1 2" key="1">
    <citation type="submission" date="2020-12" db="EMBL/GenBank/DDBJ databases">
        <title>FDA dAtabase for Regulatory Grade micrObial Sequences (FDA-ARGOS): Supporting development and validation of Infectious Disease Dx tests.</title>
        <authorList>
            <person name="Sproer C."/>
            <person name="Gronow S."/>
            <person name="Severitt S."/>
            <person name="Schroder I."/>
            <person name="Tallon L."/>
            <person name="Sadzewicz L."/>
            <person name="Zhao X."/>
            <person name="Boylan J."/>
            <person name="Ott S."/>
            <person name="Bowen H."/>
            <person name="Vavikolanu K."/>
            <person name="Mehta A."/>
            <person name="Aluvathingal J."/>
            <person name="Nadendla S."/>
            <person name="Lowell S."/>
            <person name="Myers T."/>
            <person name="Yan Y."/>
            <person name="Sichtig H."/>
        </authorList>
    </citation>
    <scope>NUCLEOTIDE SEQUENCE [LARGE SCALE GENOMIC DNA]</scope>
    <source>
        <strain evidence="1 2">FDAARGOS_990</strain>
    </source>
</reference>
<proteinExistence type="predicted"/>
<accession>A0A7T3ZX21</accession>
<dbReference type="InterPro" id="IPR029068">
    <property type="entry name" value="Glyas_Bleomycin-R_OHBP_Dase"/>
</dbReference>
<dbReference type="Gene3D" id="3.10.180.10">
    <property type="entry name" value="2,3-Dihydroxybiphenyl 1,2-Dioxygenase, domain 1"/>
    <property type="match status" value="1"/>
</dbReference>
<evidence type="ECO:0008006" key="3">
    <source>
        <dbReference type="Google" id="ProtNLM"/>
    </source>
</evidence>
<protein>
    <recommendedName>
        <fullName evidence="3">Glyoxalase</fullName>
    </recommendedName>
</protein>
<evidence type="ECO:0000313" key="1">
    <source>
        <dbReference type="EMBL" id="QQB13233.1"/>
    </source>
</evidence>
<dbReference type="AlphaFoldDB" id="A0A7T3ZX21"/>
<name>A0A7T3ZX21_9MICO</name>